<gene>
    <name evidence="1" type="ORF">AFUS01_LOCUS7436</name>
</gene>
<keyword evidence="2" id="KW-1185">Reference proteome</keyword>
<evidence type="ECO:0000313" key="2">
    <source>
        <dbReference type="Proteomes" id="UP000708208"/>
    </source>
</evidence>
<sequence>WLPVLRRTSS</sequence>
<reference evidence="1" key="1">
    <citation type="submission" date="2021-06" db="EMBL/GenBank/DDBJ databases">
        <authorList>
            <person name="Hodson N. C."/>
            <person name="Mongue J. A."/>
            <person name="Jaron S. K."/>
        </authorList>
    </citation>
    <scope>NUCLEOTIDE SEQUENCE</scope>
</reference>
<name>A0A8J2JFT9_9HEXA</name>
<feature type="non-terminal residue" evidence="1">
    <location>
        <position position="1"/>
    </location>
</feature>
<evidence type="ECO:0000313" key="1">
    <source>
        <dbReference type="EMBL" id="CAG7718012.1"/>
    </source>
</evidence>
<protein>
    <submittedName>
        <fullName evidence="1">Uncharacterized protein</fullName>
    </submittedName>
</protein>
<organism evidence="1 2">
    <name type="scientific">Allacma fusca</name>
    <dbReference type="NCBI Taxonomy" id="39272"/>
    <lineage>
        <taxon>Eukaryota</taxon>
        <taxon>Metazoa</taxon>
        <taxon>Ecdysozoa</taxon>
        <taxon>Arthropoda</taxon>
        <taxon>Hexapoda</taxon>
        <taxon>Collembola</taxon>
        <taxon>Symphypleona</taxon>
        <taxon>Sminthuridae</taxon>
        <taxon>Allacma</taxon>
    </lineage>
</organism>
<proteinExistence type="predicted"/>
<dbReference type="EMBL" id="CAJVCH010050352">
    <property type="protein sequence ID" value="CAG7718012.1"/>
    <property type="molecule type" value="Genomic_DNA"/>
</dbReference>
<comment type="caution">
    <text evidence="1">The sequence shown here is derived from an EMBL/GenBank/DDBJ whole genome shotgun (WGS) entry which is preliminary data.</text>
</comment>
<accession>A0A8J2JFT9</accession>
<dbReference type="Proteomes" id="UP000708208">
    <property type="component" value="Unassembled WGS sequence"/>
</dbReference>